<dbReference type="SUPFAM" id="SSF56281">
    <property type="entry name" value="Metallo-hydrolase/oxidoreductase"/>
    <property type="match status" value="1"/>
</dbReference>
<evidence type="ECO:0000259" key="1">
    <source>
        <dbReference type="Pfam" id="PF12706"/>
    </source>
</evidence>
<dbReference type="Gene3D" id="3.60.15.10">
    <property type="entry name" value="Ribonuclease Z/Hydroxyacylglutathione hydrolase-like"/>
    <property type="match status" value="1"/>
</dbReference>
<evidence type="ECO:0000313" key="3">
    <source>
        <dbReference type="Proteomes" id="UP000264071"/>
    </source>
</evidence>
<proteinExistence type="predicted"/>
<gene>
    <name evidence="2" type="ORF">DGD08_10850</name>
</gene>
<dbReference type="InterPro" id="IPR001279">
    <property type="entry name" value="Metallo-B-lactamas"/>
</dbReference>
<dbReference type="Proteomes" id="UP000264071">
    <property type="component" value="Unassembled WGS sequence"/>
</dbReference>
<dbReference type="EMBL" id="DPIY01000010">
    <property type="protein sequence ID" value="HCT57687.1"/>
    <property type="molecule type" value="Genomic_DNA"/>
</dbReference>
<name>A0A3D4VBI7_9BACT</name>
<protein>
    <recommendedName>
        <fullName evidence="1">Metallo-beta-lactamase domain-containing protein</fullName>
    </recommendedName>
</protein>
<organism evidence="2 3">
    <name type="scientific">Gemmatimonas aurantiaca</name>
    <dbReference type="NCBI Taxonomy" id="173480"/>
    <lineage>
        <taxon>Bacteria</taxon>
        <taxon>Pseudomonadati</taxon>
        <taxon>Gemmatimonadota</taxon>
        <taxon>Gemmatimonadia</taxon>
        <taxon>Gemmatimonadales</taxon>
        <taxon>Gemmatimonadaceae</taxon>
        <taxon>Gemmatimonas</taxon>
    </lineage>
</organism>
<dbReference type="PANTHER" id="PTHR15032:SF4">
    <property type="entry name" value="N-ACYL-PHOSPHATIDYLETHANOLAMINE-HYDROLYZING PHOSPHOLIPASE D"/>
    <property type="match status" value="1"/>
</dbReference>
<accession>A0A3D4VBI7</accession>
<dbReference type="AlphaFoldDB" id="A0A3D4VBI7"/>
<feature type="domain" description="Metallo-beta-lactamase" evidence="1">
    <location>
        <begin position="123"/>
        <end position="318"/>
    </location>
</feature>
<reference evidence="2 3" key="1">
    <citation type="journal article" date="2018" name="Nat. Biotechnol.">
        <title>A standardized bacterial taxonomy based on genome phylogeny substantially revises the tree of life.</title>
        <authorList>
            <person name="Parks D.H."/>
            <person name="Chuvochina M."/>
            <person name="Waite D.W."/>
            <person name="Rinke C."/>
            <person name="Skarshewski A."/>
            <person name="Chaumeil P.A."/>
            <person name="Hugenholtz P."/>
        </authorList>
    </citation>
    <scope>NUCLEOTIDE SEQUENCE [LARGE SCALE GENOMIC DNA]</scope>
    <source>
        <strain evidence="2">UBA8844</strain>
    </source>
</reference>
<sequence length="393" mass="43293">MRRIVLGRVLPTLLLLALVGAVGLWWAARDALGGVVDGERLTRASQSPQWRHERFGNPLPRVDSAMLNTLVAFAFGGSAYRVPGAPLPMQVRHRADYSSPPATGLRVTWLGHSTMLLEIDGARVLIDPVWGERVSPFSFMGPKRFHAPPLAMSELPDVDVVVISHDHYDHLDMPTVKALRDHHVRWMVPLGVGAHLQAWGIPSGEITELDWWEDARVGDVTLTATPARHFSGRSLGDADRTLWSGWVIATAAHRVFYSGDTAMHEEFDDIGARLGPFDLTMIEAGAYDARWADVHLGPEQAVEAHRLVGGRVLLPVHWGLFDLALHGWTEPIERVFVAAQAAQVTLAMPQPGAMIEPTAMGVQPRWWPEVPWVPSNKAPVISSGLTHKLARAR</sequence>
<dbReference type="InterPro" id="IPR036866">
    <property type="entry name" value="RibonucZ/Hydroxyglut_hydro"/>
</dbReference>
<comment type="caution">
    <text evidence="2">The sequence shown here is derived from an EMBL/GenBank/DDBJ whole genome shotgun (WGS) entry which is preliminary data.</text>
</comment>
<dbReference type="PANTHER" id="PTHR15032">
    <property type="entry name" value="N-ACYL-PHOSPHATIDYLETHANOLAMINE-HYDROLYZING PHOSPHOLIPASE D"/>
    <property type="match status" value="1"/>
</dbReference>
<dbReference type="Pfam" id="PF12706">
    <property type="entry name" value="Lactamase_B_2"/>
    <property type="match status" value="1"/>
</dbReference>
<dbReference type="GO" id="GO:0005737">
    <property type="term" value="C:cytoplasm"/>
    <property type="evidence" value="ECO:0007669"/>
    <property type="project" value="TreeGrafter"/>
</dbReference>
<evidence type="ECO:0000313" key="2">
    <source>
        <dbReference type="EMBL" id="HCT57687.1"/>
    </source>
</evidence>